<evidence type="ECO:0000313" key="2">
    <source>
        <dbReference type="Proteomes" id="UP000053927"/>
    </source>
</evidence>
<accession>R7RXZ7</accession>
<dbReference type="OrthoDB" id="3268922at2759"/>
<keyword evidence="2" id="KW-1185">Reference proteome</keyword>
<protein>
    <submittedName>
        <fullName evidence="1">Uncharacterized protein</fullName>
    </submittedName>
</protein>
<evidence type="ECO:0000313" key="1">
    <source>
        <dbReference type="EMBL" id="EIM79770.1"/>
    </source>
</evidence>
<sequence>MALYQGFLGSEATRFPGQDTVDIHLTHWRNHPVRPLRQRTIALTQGMSFISIEQMLPFANPAGGPPVWSWVPSLTFTVAVQLWCIGPSQPALPGLPLPNPVPYLMPLEAVWLNGAWRFGYSLPWGYDVHEIQVAQFAGMPQQLQGFLHYYKSQRRIHHNVTPTMIPNGPHKYFFVLAFGTQWNMFRRSWI</sequence>
<dbReference type="RefSeq" id="XP_007311090.1">
    <property type="nucleotide sequence ID" value="XM_007311028.1"/>
</dbReference>
<name>R7RXZ7_STEHR</name>
<dbReference type="GeneID" id="18795873"/>
<proteinExistence type="predicted"/>
<gene>
    <name evidence="1" type="ORF">STEHIDRAFT_116253</name>
</gene>
<dbReference type="Proteomes" id="UP000053927">
    <property type="component" value="Unassembled WGS sequence"/>
</dbReference>
<organism evidence="1 2">
    <name type="scientific">Stereum hirsutum (strain FP-91666)</name>
    <name type="common">White-rot fungus</name>
    <dbReference type="NCBI Taxonomy" id="721885"/>
    <lineage>
        <taxon>Eukaryota</taxon>
        <taxon>Fungi</taxon>
        <taxon>Dikarya</taxon>
        <taxon>Basidiomycota</taxon>
        <taxon>Agaricomycotina</taxon>
        <taxon>Agaricomycetes</taxon>
        <taxon>Russulales</taxon>
        <taxon>Stereaceae</taxon>
        <taxon>Stereum</taxon>
    </lineage>
</organism>
<dbReference type="AlphaFoldDB" id="R7RXZ7"/>
<dbReference type="OMA" id="WYHEHER"/>
<dbReference type="EMBL" id="JH687401">
    <property type="protein sequence ID" value="EIM79770.1"/>
    <property type="molecule type" value="Genomic_DNA"/>
</dbReference>
<reference evidence="2" key="1">
    <citation type="journal article" date="2012" name="Science">
        <title>The Paleozoic origin of enzymatic lignin decomposition reconstructed from 31 fungal genomes.</title>
        <authorList>
            <person name="Floudas D."/>
            <person name="Binder M."/>
            <person name="Riley R."/>
            <person name="Barry K."/>
            <person name="Blanchette R.A."/>
            <person name="Henrissat B."/>
            <person name="Martinez A.T."/>
            <person name="Otillar R."/>
            <person name="Spatafora J.W."/>
            <person name="Yadav J.S."/>
            <person name="Aerts A."/>
            <person name="Benoit I."/>
            <person name="Boyd A."/>
            <person name="Carlson A."/>
            <person name="Copeland A."/>
            <person name="Coutinho P.M."/>
            <person name="de Vries R.P."/>
            <person name="Ferreira P."/>
            <person name="Findley K."/>
            <person name="Foster B."/>
            <person name="Gaskell J."/>
            <person name="Glotzer D."/>
            <person name="Gorecki P."/>
            <person name="Heitman J."/>
            <person name="Hesse C."/>
            <person name="Hori C."/>
            <person name="Igarashi K."/>
            <person name="Jurgens J.A."/>
            <person name="Kallen N."/>
            <person name="Kersten P."/>
            <person name="Kohler A."/>
            <person name="Kuees U."/>
            <person name="Kumar T.K.A."/>
            <person name="Kuo A."/>
            <person name="LaButti K."/>
            <person name="Larrondo L.F."/>
            <person name="Lindquist E."/>
            <person name="Ling A."/>
            <person name="Lombard V."/>
            <person name="Lucas S."/>
            <person name="Lundell T."/>
            <person name="Martin R."/>
            <person name="McLaughlin D.J."/>
            <person name="Morgenstern I."/>
            <person name="Morin E."/>
            <person name="Murat C."/>
            <person name="Nagy L.G."/>
            <person name="Nolan M."/>
            <person name="Ohm R.A."/>
            <person name="Patyshakuliyeva A."/>
            <person name="Rokas A."/>
            <person name="Ruiz-Duenas F.J."/>
            <person name="Sabat G."/>
            <person name="Salamov A."/>
            <person name="Samejima M."/>
            <person name="Schmutz J."/>
            <person name="Slot J.C."/>
            <person name="St John F."/>
            <person name="Stenlid J."/>
            <person name="Sun H."/>
            <person name="Sun S."/>
            <person name="Syed K."/>
            <person name="Tsang A."/>
            <person name="Wiebenga A."/>
            <person name="Young D."/>
            <person name="Pisabarro A."/>
            <person name="Eastwood D.C."/>
            <person name="Martin F."/>
            <person name="Cullen D."/>
            <person name="Grigoriev I.V."/>
            <person name="Hibbett D.S."/>
        </authorList>
    </citation>
    <scope>NUCLEOTIDE SEQUENCE [LARGE SCALE GENOMIC DNA]</scope>
    <source>
        <strain evidence="2">FP-91666</strain>
    </source>
</reference>
<dbReference type="KEGG" id="shs:STEHIDRAFT_116253"/>